<feature type="signal peptide" evidence="1">
    <location>
        <begin position="1"/>
        <end position="24"/>
    </location>
</feature>
<dbReference type="RefSeq" id="WP_367958915.1">
    <property type="nucleotide sequence ID" value="NZ_JBAKFH010000005.1"/>
</dbReference>
<dbReference type="PANTHER" id="PTHR37945:SF1">
    <property type="entry name" value="EXTRACELLULAR TUNGSTATE BINDING PROTEIN"/>
    <property type="match status" value="1"/>
</dbReference>
<feature type="chain" id="PRO_5046161467" evidence="1">
    <location>
        <begin position="25"/>
        <end position="270"/>
    </location>
</feature>
<dbReference type="InterPro" id="IPR052738">
    <property type="entry name" value="ABC-Tungstate_binding"/>
</dbReference>
<dbReference type="InterPro" id="IPR024370">
    <property type="entry name" value="PBP_domain"/>
</dbReference>
<protein>
    <submittedName>
        <fullName evidence="3">Substrate-binding domain-containing protein</fullName>
    </submittedName>
</protein>
<dbReference type="SUPFAM" id="SSF53850">
    <property type="entry name" value="Periplasmic binding protein-like II"/>
    <property type="match status" value="1"/>
</dbReference>
<feature type="domain" description="PBP" evidence="2">
    <location>
        <begin position="33"/>
        <end position="248"/>
    </location>
</feature>
<dbReference type="PANTHER" id="PTHR37945">
    <property type="entry name" value="EXTRACELLULAR TUNGSTATE BINDING PROTEIN"/>
    <property type="match status" value="1"/>
</dbReference>
<evidence type="ECO:0000259" key="2">
    <source>
        <dbReference type="Pfam" id="PF12849"/>
    </source>
</evidence>
<dbReference type="Pfam" id="PF12849">
    <property type="entry name" value="PBP_like_2"/>
    <property type="match status" value="1"/>
</dbReference>
<evidence type="ECO:0000256" key="1">
    <source>
        <dbReference type="SAM" id="SignalP"/>
    </source>
</evidence>
<evidence type="ECO:0000313" key="3">
    <source>
        <dbReference type="EMBL" id="MEX0468865.1"/>
    </source>
</evidence>
<proteinExistence type="predicted"/>
<evidence type="ECO:0000313" key="4">
    <source>
        <dbReference type="Proteomes" id="UP001556709"/>
    </source>
</evidence>
<reference evidence="3 4" key="1">
    <citation type="submission" date="2024-02" db="EMBL/GenBank/DDBJ databases">
        <title>New especies of Spiribacter isolated from saline water.</title>
        <authorList>
            <person name="Leon M.J."/>
            <person name="De La Haba R."/>
            <person name="Sanchez-Porro C."/>
            <person name="Ventosa A."/>
        </authorList>
    </citation>
    <scope>NUCLEOTIDE SEQUENCE [LARGE SCALE GENOMIC DNA]</scope>
    <source>
        <strain evidence="4">ag22IC6-390</strain>
    </source>
</reference>
<organism evidence="3 4">
    <name type="scientific">Spiribacter pallidus</name>
    <dbReference type="NCBI Taxonomy" id="1987936"/>
    <lineage>
        <taxon>Bacteria</taxon>
        <taxon>Pseudomonadati</taxon>
        <taxon>Pseudomonadota</taxon>
        <taxon>Gammaproteobacteria</taxon>
        <taxon>Chromatiales</taxon>
        <taxon>Ectothiorhodospiraceae</taxon>
        <taxon>Spiribacter</taxon>
    </lineage>
</organism>
<keyword evidence="4" id="KW-1185">Reference proteome</keyword>
<gene>
    <name evidence="3" type="ORF">V6X73_03850</name>
</gene>
<sequence>MSRYKLVRWAVVLGMALVVSLAHAQDRGFITIASTTSTENSGLFESIIPQFEDETGIEVRVVAVGTGQALRIGCNGDADAVLVHAPAAEQQFIDDGCGVDRREIMYNDFVVIGPGSDPAGVADADSATEAFGIIADAEAPFASRGDDSGTHKKELGIWSEAGVDPSGSWYRELGSGMGAALNTAAGMDAYIMADRGTWISFDNRQNLEILFEGDPILFNQYGSVLVNPEAHDVKHDLAMVWHDWLVSEQGQAAIGAYRLRGQQLFTPNAE</sequence>
<dbReference type="Proteomes" id="UP001556709">
    <property type="component" value="Unassembled WGS sequence"/>
</dbReference>
<dbReference type="Gene3D" id="3.40.190.10">
    <property type="entry name" value="Periplasmic binding protein-like II"/>
    <property type="match status" value="2"/>
</dbReference>
<name>A0ABV3TCM1_9GAMM</name>
<accession>A0ABV3TCM1</accession>
<keyword evidence="1" id="KW-0732">Signal</keyword>
<comment type="caution">
    <text evidence="3">The sequence shown here is derived from an EMBL/GenBank/DDBJ whole genome shotgun (WGS) entry which is preliminary data.</text>
</comment>
<dbReference type="EMBL" id="JBAKFM010000002">
    <property type="protein sequence ID" value="MEX0468865.1"/>
    <property type="molecule type" value="Genomic_DNA"/>
</dbReference>